<proteinExistence type="predicted"/>
<feature type="compositionally biased region" description="Basic and acidic residues" evidence="1">
    <location>
        <begin position="35"/>
        <end position="55"/>
    </location>
</feature>
<evidence type="ECO:0000313" key="3">
    <source>
        <dbReference type="Proteomes" id="UP001292094"/>
    </source>
</evidence>
<dbReference type="EMBL" id="JAWZYT010004270">
    <property type="protein sequence ID" value="KAK4294515.1"/>
    <property type="molecule type" value="Genomic_DNA"/>
</dbReference>
<gene>
    <name evidence="2" type="ORF">Pmani_032865</name>
</gene>
<protein>
    <submittedName>
        <fullName evidence="2">Uncharacterized protein</fullName>
    </submittedName>
</protein>
<sequence length="82" mass="9369">MIHDRPGSRAGHRNSLYGPVTVHEQHYHTPLQAEHSQRTEESRLKRTRESGEDSSRGCGCSQFRERRQPQTALGYPSLKAAR</sequence>
<organism evidence="2 3">
    <name type="scientific">Petrolisthes manimaculis</name>
    <dbReference type="NCBI Taxonomy" id="1843537"/>
    <lineage>
        <taxon>Eukaryota</taxon>
        <taxon>Metazoa</taxon>
        <taxon>Ecdysozoa</taxon>
        <taxon>Arthropoda</taxon>
        <taxon>Crustacea</taxon>
        <taxon>Multicrustacea</taxon>
        <taxon>Malacostraca</taxon>
        <taxon>Eumalacostraca</taxon>
        <taxon>Eucarida</taxon>
        <taxon>Decapoda</taxon>
        <taxon>Pleocyemata</taxon>
        <taxon>Anomura</taxon>
        <taxon>Galatheoidea</taxon>
        <taxon>Porcellanidae</taxon>
        <taxon>Petrolisthes</taxon>
    </lineage>
</organism>
<accession>A0AAE1TTC4</accession>
<comment type="caution">
    <text evidence="2">The sequence shown here is derived from an EMBL/GenBank/DDBJ whole genome shotgun (WGS) entry which is preliminary data.</text>
</comment>
<dbReference type="Proteomes" id="UP001292094">
    <property type="component" value="Unassembled WGS sequence"/>
</dbReference>
<feature type="region of interest" description="Disordered" evidence="1">
    <location>
        <begin position="1"/>
        <end position="82"/>
    </location>
</feature>
<reference evidence="2" key="1">
    <citation type="submission" date="2023-11" db="EMBL/GenBank/DDBJ databases">
        <title>Genome assemblies of two species of porcelain crab, Petrolisthes cinctipes and Petrolisthes manimaculis (Anomura: Porcellanidae).</title>
        <authorList>
            <person name="Angst P."/>
        </authorList>
    </citation>
    <scope>NUCLEOTIDE SEQUENCE</scope>
    <source>
        <strain evidence="2">PB745_02</strain>
        <tissue evidence="2">Gill</tissue>
    </source>
</reference>
<evidence type="ECO:0000313" key="2">
    <source>
        <dbReference type="EMBL" id="KAK4294515.1"/>
    </source>
</evidence>
<keyword evidence="3" id="KW-1185">Reference proteome</keyword>
<evidence type="ECO:0000256" key="1">
    <source>
        <dbReference type="SAM" id="MobiDB-lite"/>
    </source>
</evidence>
<name>A0AAE1TTC4_9EUCA</name>
<dbReference type="AlphaFoldDB" id="A0AAE1TTC4"/>